<protein>
    <recommendedName>
        <fullName evidence="4">Zinc ribbon domain-containing protein</fullName>
    </recommendedName>
</protein>
<evidence type="ECO:0000256" key="1">
    <source>
        <dbReference type="SAM" id="Phobius"/>
    </source>
</evidence>
<evidence type="ECO:0000313" key="2">
    <source>
        <dbReference type="EMBL" id="GEP45726.1"/>
    </source>
</evidence>
<reference evidence="2 3" key="1">
    <citation type="submission" date="2019-07" db="EMBL/GenBank/DDBJ databases">
        <title>Whole genome shotgun sequence of Brevifollis gellanilyticus NBRC 108608.</title>
        <authorList>
            <person name="Hosoyama A."/>
            <person name="Uohara A."/>
            <person name="Ohji S."/>
            <person name="Ichikawa N."/>
        </authorList>
    </citation>
    <scope>NUCLEOTIDE SEQUENCE [LARGE SCALE GENOMIC DNA]</scope>
    <source>
        <strain evidence="2 3">NBRC 108608</strain>
    </source>
</reference>
<accession>A0A512MG94</accession>
<dbReference type="Proteomes" id="UP000321577">
    <property type="component" value="Unassembled WGS sequence"/>
</dbReference>
<comment type="caution">
    <text evidence="2">The sequence shown here is derived from an EMBL/GenBank/DDBJ whole genome shotgun (WGS) entry which is preliminary data.</text>
</comment>
<name>A0A512MG94_9BACT</name>
<dbReference type="AlphaFoldDB" id="A0A512MG94"/>
<evidence type="ECO:0008006" key="4">
    <source>
        <dbReference type="Google" id="ProtNLM"/>
    </source>
</evidence>
<proteinExistence type="predicted"/>
<keyword evidence="1" id="KW-0472">Membrane</keyword>
<sequence>MPAFKPPGQCPNCGEWVPKGAVACDDCGACAKSGWKADADTYDGVDLPDDEDDFDYDDFVKREFGEDREGRPSLSKEQMWKIVAAILLAVMILGYLLSAR</sequence>
<dbReference type="RefSeq" id="WP_146854887.1">
    <property type="nucleotide sequence ID" value="NZ_BKAG01000057.1"/>
</dbReference>
<dbReference type="EMBL" id="BKAG01000057">
    <property type="protein sequence ID" value="GEP45726.1"/>
    <property type="molecule type" value="Genomic_DNA"/>
</dbReference>
<gene>
    <name evidence="2" type="ORF">BGE01nite_50170</name>
</gene>
<keyword evidence="1" id="KW-1133">Transmembrane helix</keyword>
<keyword evidence="3" id="KW-1185">Reference proteome</keyword>
<feature type="transmembrane region" description="Helical" evidence="1">
    <location>
        <begin position="79"/>
        <end position="97"/>
    </location>
</feature>
<evidence type="ECO:0000313" key="3">
    <source>
        <dbReference type="Proteomes" id="UP000321577"/>
    </source>
</evidence>
<keyword evidence="1" id="KW-0812">Transmembrane</keyword>
<dbReference type="OrthoDB" id="195669at2"/>
<organism evidence="2 3">
    <name type="scientific">Brevifollis gellanilyticus</name>
    <dbReference type="NCBI Taxonomy" id="748831"/>
    <lineage>
        <taxon>Bacteria</taxon>
        <taxon>Pseudomonadati</taxon>
        <taxon>Verrucomicrobiota</taxon>
        <taxon>Verrucomicrobiia</taxon>
        <taxon>Verrucomicrobiales</taxon>
        <taxon>Verrucomicrobiaceae</taxon>
    </lineage>
</organism>